<dbReference type="InterPro" id="IPR002871">
    <property type="entry name" value="NIF_FeS_clus_asmbl_NifU_N"/>
</dbReference>
<name>A0ABQ5UY49_9PROT</name>
<evidence type="ECO:0000259" key="1">
    <source>
        <dbReference type="Pfam" id="PF01592"/>
    </source>
</evidence>
<sequence length="146" mass="15450">MLGKLYSTDILTLSSTLSNTALDAPDGTARKVSKLCGSWVEIDVAMSGDRVADAALRVQACALGQASAAILQERINGATLGELTAARDALRFMLKEGGDPPKGRFEKLALLSGVREYPARHQSTLLAFDAAVEAVDRALQRECNGS</sequence>
<feature type="domain" description="NIF system FeS cluster assembly NifU N-terminal" evidence="1">
    <location>
        <begin position="25"/>
        <end position="94"/>
    </location>
</feature>
<reference evidence="2" key="1">
    <citation type="journal article" date="2014" name="Int. J. Syst. Evol. Microbiol.">
        <title>Complete genome of a new Firmicutes species belonging to the dominant human colonic microbiota ('Ruminococcus bicirculans') reveals two chromosomes and a selective capacity to utilize plant glucans.</title>
        <authorList>
            <consortium name="NISC Comparative Sequencing Program"/>
            <person name="Wegmann U."/>
            <person name="Louis P."/>
            <person name="Goesmann A."/>
            <person name="Henrissat B."/>
            <person name="Duncan S.H."/>
            <person name="Flint H.J."/>
        </authorList>
    </citation>
    <scope>NUCLEOTIDE SEQUENCE</scope>
    <source>
        <strain evidence="2">NBRC 108216</strain>
    </source>
</reference>
<comment type="caution">
    <text evidence="2">The sequence shown here is derived from an EMBL/GenBank/DDBJ whole genome shotgun (WGS) entry which is preliminary data.</text>
</comment>
<evidence type="ECO:0000313" key="3">
    <source>
        <dbReference type="Proteomes" id="UP001161390"/>
    </source>
</evidence>
<dbReference type="CDD" id="cd06664">
    <property type="entry name" value="IscU_like"/>
    <property type="match status" value="1"/>
</dbReference>
<evidence type="ECO:0000313" key="2">
    <source>
        <dbReference type="EMBL" id="GLQ19349.1"/>
    </source>
</evidence>
<reference evidence="2" key="2">
    <citation type="submission" date="2023-01" db="EMBL/GenBank/DDBJ databases">
        <title>Draft genome sequence of Algimonas porphyrae strain NBRC 108216.</title>
        <authorList>
            <person name="Sun Q."/>
            <person name="Mori K."/>
        </authorList>
    </citation>
    <scope>NUCLEOTIDE SEQUENCE</scope>
    <source>
        <strain evidence="2">NBRC 108216</strain>
    </source>
</reference>
<accession>A0ABQ5UY49</accession>
<organism evidence="2 3">
    <name type="scientific">Algimonas porphyrae</name>
    <dbReference type="NCBI Taxonomy" id="1128113"/>
    <lineage>
        <taxon>Bacteria</taxon>
        <taxon>Pseudomonadati</taxon>
        <taxon>Pseudomonadota</taxon>
        <taxon>Alphaproteobacteria</taxon>
        <taxon>Maricaulales</taxon>
        <taxon>Robiginitomaculaceae</taxon>
        <taxon>Algimonas</taxon>
    </lineage>
</organism>
<dbReference type="Gene3D" id="3.90.1010.10">
    <property type="match status" value="1"/>
</dbReference>
<dbReference type="Proteomes" id="UP001161390">
    <property type="component" value="Unassembled WGS sequence"/>
</dbReference>
<proteinExistence type="predicted"/>
<gene>
    <name evidence="2" type="ORF">GCM10007854_03040</name>
</gene>
<keyword evidence="3" id="KW-1185">Reference proteome</keyword>
<dbReference type="SUPFAM" id="SSF82649">
    <property type="entry name" value="SufE/NifU"/>
    <property type="match status" value="1"/>
</dbReference>
<dbReference type="Pfam" id="PF01592">
    <property type="entry name" value="NifU_N"/>
    <property type="match status" value="1"/>
</dbReference>
<dbReference type="EMBL" id="BSNJ01000001">
    <property type="protein sequence ID" value="GLQ19349.1"/>
    <property type="molecule type" value="Genomic_DNA"/>
</dbReference>
<dbReference type="RefSeq" id="WP_284369099.1">
    <property type="nucleotide sequence ID" value="NZ_BSNJ01000001.1"/>
</dbReference>
<protein>
    <submittedName>
        <fullName evidence="2">Iron-sulfur cluster assembly scaffold protein</fullName>
    </submittedName>
</protein>